<dbReference type="PANTHER" id="PTHR48147">
    <property type="entry name" value="PROTEIN CBG23787"/>
    <property type="match status" value="1"/>
</dbReference>
<dbReference type="Proteomes" id="UP000475862">
    <property type="component" value="Unassembled WGS sequence"/>
</dbReference>
<feature type="compositionally biased region" description="Acidic residues" evidence="1">
    <location>
        <begin position="591"/>
        <end position="639"/>
    </location>
</feature>
<feature type="compositionally biased region" description="Basic and acidic residues" evidence="1">
    <location>
        <begin position="640"/>
        <end position="649"/>
    </location>
</feature>
<accession>A0A6G0TJR7</accession>
<dbReference type="OrthoDB" id="6599380at2759"/>
<proteinExistence type="predicted"/>
<evidence type="ECO:0000256" key="1">
    <source>
        <dbReference type="SAM" id="MobiDB-lite"/>
    </source>
</evidence>
<evidence type="ECO:0000313" key="3">
    <source>
        <dbReference type="Proteomes" id="UP000475862"/>
    </source>
</evidence>
<feature type="region of interest" description="Disordered" evidence="1">
    <location>
        <begin position="586"/>
        <end position="657"/>
    </location>
</feature>
<evidence type="ECO:0000313" key="2">
    <source>
        <dbReference type="EMBL" id="KAE9533869.1"/>
    </source>
</evidence>
<dbReference type="AlphaFoldDB" id="A0A6G0TJR7"/>
<name>A0A6G0TJR7_APHGL</name>
<gene>
    <name evidence="2" type="ORF">AGLY_008948</name>
</gene>
<comment type="caution">
    <text evidence="2">The sequence shown here is derived from an EMBL/GenBank/DDBJ whole genome shotgun (WGS) entry which is preliminary data.</text>
</comment>
<organism evidence="2 3">
    <name type="scientific">Aphis glycines</name>
    <name type="common">Soybean aphid</name>
    <dbReference type="NCBI Taxonomy" id="307491"/>
    <lineage>
        <taxon>Eukaryota</taxon>
        <taxon>Metazoa</taxon>
        <taxon>Ecdysozoa</taxon>
        <taxon>Arthropoda</taxon>
        <taxon>Hexapoda</taxon>
        <taxon>Insecta</taxon>
        <taxon>Pterygota</taxon>
        <taxon>Neoptera</taxon>
        <taxon>Paraneoptera</taxon>
        <taxon>Hemiptera</taxon>
        <taxon>Sternorrhyncha</taxon>
        <taxon>Aphidomorpha</taxon>
        <taxon>Aphidoidea</taxon>
        <taxon>Aphididae</taxon>
        <taxon>Aphidini</taxon>
        <taxon>Aphis</taxon>
        <taxon>Aphis</taxon>
    </lineage>
</organism>
<sequence length="1234" mass="143212">MWSKYNLGEKKNIFFNHEVHFKKDIETIIQTNNNMFSRQCTVVLGPAINLDKLKKYARKAPEEFTFGLNQRYPKRRKPNDYQDRYSDYLGPFDYDHLTSKSIRNLCKYKKFCHRKLFKTSKKKTKLNPDIVIDFIKIPSIHKLTKLLDLMYNDSLHRLCSNDLGGRQKKIIQMSKELKTFLFDLCYHKFLTFWGPELEFAKSKLDLFVLKEYKRLRRSYIKNARANTTVDSPNLRKFIMCNGGLIRYAKKPQIVRCFYIINTFCSILVKKSCRLIRRALMKKSRRGSNKGIRKPIFFNCVHPDIEILRLKLYHEGTTIRKTFMEIIDEYKHITKNSRLTFSQISDIRCAYERILKPGECIDKLDLEKCANENYNYECFQNGTDLNHTIIFNDLTTVNNDDFDLELDDSDIKPENVLNESDMIPNFSGFVSTTVVNQKADKLPQHIIDWVEEVRSRNYFRYKLETLNGIYIADNLNESAELIEKEVHTKFTSNEDPNIQNEKETLSHCLEEVKMSTDSLIQERTVTINQDKDIYTDSLEKKSVINYSETEKSENLEKKIPMVKLVKDIFMVNSEQKNLISILLKKTSKNNSEEDEEVDEEVEDEEEDDDEDDDDDDFDDDINDGDDNDDDDDDDDDDDNEGREGGREGGREVSTINNTSEEKNICSNYPEIDAYFKKILFRQSLKVYKLERKVLKRLVYGKKISRKLLAKLGLTVELFQQIIYNGGLRLAICKELRFQNLEFISDKKYKKLLKSIKHNNSMVQQFFTFNGVVNFLIWPLGKDIVNSIIPHSSPIINTLFVFVKDVISKFCEKVKMLLRESGSTIVLNKESLFENLCDEQIRKDAFTTEQSLEYANINNPHVSEKLTTGHLDLTNTSCIKKNSSNAEICKSMINILKSDDSSLLSWEESNNFNKFKSKLLQVGIPLPIEKDHTLYGAKFIELYVRWFCEEYLRGDQFYKLAISILKNIVIEINTADEVDMAIDNALIILYQDPYFAKVYKSYINAKNPKCLNSSKFENSSNDKNHSDYKDCNKRDIEEVNIEPVNVQTNTIDADNVEMSSVISEVSTSNVFDELNNVQVNGSEASNPQCLNYNSKNDFIHDFSKLLSENGDGASNNLFENIDVDENNLFNTGFINIDDSNCNPLQFNEANPFDDFTITKLFDDNIPLETHSVNDMLEINLQFQQDKNTEEISLISSCDELVNYAVSDEISLEDLNMAAVSYEYGFDNAGVLSPPYN</sequence>
<dbReference type="PANTHER" id="PTHR48147:SF3">
    <property type="entry name" value="MYELIN TRANSCRIPTION FACTOR 1-LIKE PROTEIN"/>
    <property type="match status" value="1"/>
</dbReference>
<keyword evidence="3" id="KW-1185">Reference proteome</keyword>
<reference evidence="2 3" key="1">
    <citation type="submission" date="2019-08" db="EMBL/GenBank/DDBJ databases">
        <title>The genome of the soybean aphid Biotype 1, its phylome, world population structure and adaptation to the North American continent.</title>
        <authorList>
            <person name="Giordano R."/>
            <person name="Donthu R.K."/>
            <person name="Hernandez A.G."/>
            <person name="Wright C.L."/>
            <person name="Zimin A.V."/>
        </authorList>
    </citation>
    <scope>NUCLEOTIDE SEQUENCE [LARGE SCALE GENOMIC DNA]</scope>
    <source>
        <tissue evidence="2">Whole aphids</tissue>
    </source>
</reference>
<protein>
    <submittedName>
        <fullName evidence="2">Uncharacterized protein</fullName>
    </submittedName>
</protein>
<dbReference type="EMBL" id="VYZN01000031">
    <property type="protein sequence ID" value="KAE9533869.1"/>
    <property type="molecule type" value="Genomic_DNA"/>
</dbReference>